<dbReference type="GeneID" id="108864014"/>
<dbReference type="PANTHER" id="PTHR13211">
    <property type="entry name" value="TELOMERASE CAJAL BODY PROTEIN 1"/>
    <property type="match status" value="1"/>
</dbReference>
<dbReference type="SUPFAM" id="SSF50978">
    <property type="entry name" value="WD40 repeat-like"/>
    <property type="match status" value="1"/>
</dbReference>
<evidence type="ECO:0000256" key="1">
    <source>
        <dbReference type="ARBA" id="ARBA00038279"/>
    </source>
</evidence>
<comment type="similarity">
    <text evidence="1">Belongs to the TCAB1 family.</text>
</comment>
<reference evidence="5" key="1">
    <citation type="submission" date="2025-08" db="UniProtKB">
        <authorList>
            <consortium name="RefSeq"/>
        </authorList>
    </citation>
    <scope>IDENTIFICATION</scope>
</reference>
<dbReference type="InterPro" id="IPR036322">
    <property type="entry name" value="WD40_repeat_dom_sf"/>
</dbReference>
<dbReference type="CTD" id="33865"/>
<accession>A0AAJ7L5E7</accession>
<name>A0AAJ7L5E7_9ACAR</name>
<sequence>MEQSLEARAVSEVVIKIDDSEDARPETEPESDRVEDESMTDEVKVMNEARDSQSPETCPIADEAVCPPSQSADVGTYNPPRFDVTPTLVYTDVFENFTKGVKWASNGVNFAVVTDDNQIHSWKTVEDLGRYFVPDKILTERLTTIREPQPINDFAWHPAHDRSSFVTTCNTQPLHLYDATTGKLLCSYVAKNHLDELVAAYSVQFLRSGEKVCAGYKKFVRIFEVEYCGRSTEVSTWKQYQAGIVSAIDASEVADSLMAVGTYCNSVALYDLRTGKISHDPVVGHKGGITQLRMSADGGLLYSGARKDNVIQCRDLRKFEEVLYEFPRVCTTNQRMHFDLCYEEDYLCTGNTDGSCYLWDLRNLKMYEENKCEPNLIFLPHTDLRKTRSSAANGISFHPWAPLLASSSGGRSTTVWDEETEQCLWTKASEYAVKLWKFPC</sequence>
<feature type="compositionally biased region" description="Basic and acidic residues" evidence="3">
    <location>
        <begin position="15"/>
        <end position="32"/>
    </location>
</feature>
<protein>
    <recommendedName>
        <fullName evidence="2">WD repeat-containing protein 79</fullName>
    </recommendedName>
</protein>
<dbReference type="Pfam" id="PF00400">
    <property type="entry name" value="WD40"/>
    <property type="match status" value="1"/>
</dbReference>
<organism evidence="4 5">
    <name type="scientific">Galendromus occidentalis</name>
    <name type="common">western predatory mite</name>
    <dbReference type="NCBI Taxonomy" id="34638"/>
    <lineage>
        <taxon>Eukaryota</taxon>
        <taxon>Metazoa</taxon>
        <taxon>Ecdysozoa</taxon>
        <taxon>Arthropoda</taxon>
        <taxon>Chelicerata</taxon>
        <taxon>Arachnida</taxon>
        <taxon>Acari</taxon>
        <taxon>Parasitiformes</taxon>
        <taxon>Mesostigmata</taxon>
        <taxon>Gamasina</taxon>
        <taxon>Phytoseioidea</taxon>
        <taxon>Phytoseiidae</taxon>
        <taxon>Typhlodrominae</taxon>
        <taxon>Galendromus</taxon>
    </lineage>
</organism>
<evidence type="ECO:0000256" key="3">
    <source>
        <dbReference type="SAM" id="MobiDB-lite"/>
    </source>
</evidence>
<evidence type="ECO:0000313" key="5">
    <source>
        <dbReference type="RefSeq" id="XP_018494368.1"/>
    </source>
</evidence>
<feature type="region of interest" description="Disordered" evidence="3">
    <location>
        <begin position="1"/>
        <end position="40"/>
    </location>
</feature>
<dbReference type="Proteomes" id="UP000694867">
    <property type="component" value="Unplaced"/>
</dbReference>
<dbReference type="AlphaFoldDB" id="A0AAJ7L5E7"/>
<evidence type="ECO:0000313" key="4">
    <source>
        <dbReference type="Proteomes" id="UP000694867"/>
    </source>
</evidence>
<dbReference type="RefSeq" id="XP_018494368.1">
    <property type="nucleotide sequence ID" value="XM_018638852.2"/>
</dbReference>
<dbReference type="SMART" id="SM00320">
    <property type="entry name" value="WD40"/>
    <property type="match status" value="7"/>
</dbReference>
<dbReference type="KEGG" id="goe:108864014"/>
<proteinExistence type="inferred from homology"/>
<evidence type="ECO:0000256" key="2">
    <source>
        <dbReference type="ARBA" id="ARBA00041558"/>
    </source>
</evidence>
<dbReference type="PANTHER" id="PTHR13211:SF0">
    <property type="entry name" value="TELOMERASE CAJAL BODY PROTEIN 1"/>
    <property type="match status" value="1"/>
</dbReference>
<dbReference type="InterPro" id="IPR051150">
    <property type="entry name" value="SWT21/TCAB1_mRNA_Telomere"/>
</dbReference>
<dbReference type="InterPro" id="IPR015943">
    <property type="entry name" value="WD40/YVTN_repeat-like_dom_sf"/>
</dbReference>
<dbReference type="InterPro" id="IPR001680">
    <property type="entry name" value="WD40_rpt"/>
</dbReference>
<dbReference type="Gene3D" id="2.130.10.10">
    <property type="entry name" value="YVTN repeat-like/Quinoprotein amine dehydrogenase"/>
    <property type="match status" value="2"/>
</dbReference>
<gene>
    <name evidence="5" type="primary">LOC108864014</name>
</gene>
<keyword evidence="4" id="KW-1185">Reference proteome</keyword>